<gene>
    <name evidence="1" type="ORF">Q604_UNBC10283G0001</name>
</gene>
<name>W1XYJ4_9ZZZZ</name>
<proteinExistence type="predicted"/>
<dbReference type="EMBL" id="AZMM01010283">
    <property type="protein sequence ID" value="ETJ35322.1"/>
    <property type="molecule type" value="Genomic_DNA"/>
</dbReference>
<evidence type="ECO:0000313" key="1">
    <source>
        <dbReference type="EMBL" id="ETJ35322.1"/>
    </source>
</evidence>
<reference evidence="1" key="1">
    <citation type="submission" date="2013-12" db="EMBL/GenBank/DDBJ databases">
        <title>A Varibaculum cambriense genome reconstructed from a premature infant gut community with otherwise low bacterial novelty that shifts toward anaerobic metabolism during the third week of life.</title>
        <authorList>
            <person name="Brown C.T."/>
            <person name="Sharon I."/>
            <person name="Thomas B.C."/>
            <person name="Castelle C.J."/>
            <person name="Morowitz M.J."/>
            <person name="Banfield J.F."/>
        </authorList>
    </citation>
    <scope>NUCLEOTIDE SEQUENCE</scope>
</reference>
<dbReference type="AlphaFoldDB" id="W1XYJ4"/>
<organism evidence="1">
    <name type="scientific">human gut metagenome</name>
    <dbReference type="NCBI Taxonomy" id="408170"/>
    <lineage>
        <taxon>unclassified sequences</taxon>
        <taxon>metagenomes</taxon>
        <taxon>organismal metagenomes</taxon>
    </lineage>
</organism>
<feature type="non-terminal residue" evidence="1">
    <location>
        <position position="20"/>
    </location>
</feature>
<comment type="caution">
    <text evidence="1">The sequence shown here is derived from an EMBL/GenBank/DDBJ whole genome shotgun (WGS) entry which is preliminary data.</text>
</comment>
<accession>W1XYJ4</accession>
<sequence length="20" mass="2222">MKVKVLNIGIFALSFVCLLI</sequence>
<protein>
    <submittedName>
        <fullName evidence="1">Uncharacterized protein</fullName>
    </submittedName>
</protein>